<sequence>MICFFRQGFPGTGGGGGGKLSFSFFPPHKRCQESRGRRQTSEISAGSRMWRLLATAIFCLLARPVYPKCPLLNQTHPPENLARFFRDSADTLALAGCGIPEIPDDATLGPRVEELDLSGNDLRSLPDGFLSRAAKVKKLRLSNIGLRELPAQFFANASGLQELWLEKNDLRWVPTEAFHGCLEKLAVDCQCPVSESVLSYCQNCSGDTDCHCFISEGQARNVSDFHTQQCQGMPGSLYAAIVVPIVAVVLLAGLAYFLIRRKGAAAISQNKRTSSASEGVHGQPRYISHTGPQGEGGHGCHANYENIDHGAGTRQGKRRASKPSTSRMSPGAPDPDVPHDDQPVYANTQDLYYNYTGGPPSGNAEEDIYIVPDQ</sequence>
<gene>
    <name evidence="3" type="ORF">PODLI_1B036109</name>
</gene>
<dbReference type="PANTHER" id="PTHR20878">
    <property type="entry name" value="LEUCINE-RICH REPEAT CONTAINING PROTEIN 25"/>
    <property type="match status" value="1"/>
</dbReference>
<feature type="region of interest" description="Disordered" evidence="1">
    <location>
        <begin position="268"/>
        <end position="374"/>
    </location>
</feature>
<protein>
    <submittedName>
        <fullName evidence="3">Uncharacterized protein</fullName>
    </submittedName>
</protein>
<dbReference type="AlphaFoldDB" id="A0AA35LNB4"/>
<keyword evidence="2" id="KW-1133">Transmembrane helix</keyword>
<evidence type="ECO:0000313" key="4">
    <source>
        <dbReference type="Proteomes" id="UP001178461"/>
    </source>
</evidence>
<keyword evidence="4" id="KW-1185">Reference proteome</keyword>
<dbReference type="EMBL" id="OX395144">
    <property type="protein sequence ID" value="CAI5798987.1"/>
    <property type="molecule type" value="Genomic_DNA"/>
</dbReference>
<dbReference type="InterPro" id="IPR039243">
    <property type="entry name" value="LRRC25"/>
</dbReference>
<reference evidence="3" key="1">
    <citation type="submission" date="2022-12" db="EMBL/GenBank/DDBJ databases">
        <authorList>
            <person name="Alioto T."/>
            <person name="Alioto T."/>
            <person name="Gomez Garrido J."/>
        </authorList>
    </citation>
    <scope>NUCLEOTIDE SEQUENCE</scope>
</reference>
<feature type="transmembrane region" description="Helical" evidence="2">
    <location>
        <begin position="237"/>
        <end position="259"/>
    </location>
</feature>
<dbReference type="InterPro" id="IPR001611">
    <property type="entry name" value="Leu-rich_rpt"/>
</dbReference>
<accession>A0AA35LNB4</accession>
<dbReference type="SUPFAM" id="SSF52058">
    <property type="entry name" value="L domain-like"/>
    <property type="match status" value="1"/>
</dbReference>
<feature type="compositionally biased region" description="Polar residues" evidence="1">
    <location>
        <begin position="268"/>
        <end position="277"/>
    </location>
</feature>
<name>A0AA35LNB4_9SAUR</name>
<dbReference type="Proteomes" id="UP001178461">
    <property type="component" value="Chromosome 18"/>
</dbReference>
<organism evidence="3 4">
    <name type="scientific">Podarcis lilfordi</name>
    <name type="common">Lilford's wall lizard</name>
    <dbReference type="NCBI Taxonomy" id="74358"/>
    <lineage>
        <taxon>Eukaryota</taxon>
        <taxon>Metazoa</taxon>
        <taxon>Chordata</taxon>
        <taxon>Craniata</taxon>
        <taxon>Vertebrata</taxon>
        <taxon>Euteleostomi</taxon>
        <taxon>Lepidosauria</taxon>
        <taxon>Squamata</taxon>
        <taxon>Bifurcata</taxon>
        <taxon>Unidentata</taxon>
        <taxon>Episquamata</taxon>
        <taxon>Laterata</taxon>
        <taxon>Lacertibaenia</taxon>
        <taxon>Lacertidae</taxon>
        <taxon>Podarcis</taxon>
    </lineage>
</organism>
<evidence type="ECO:0000256" key="2">
    <source>
        <dbReference type="SAM" id="Phobius"/>
    </source>
</evidence>
<dbReference type="InterPro" id="IPR032675">
    <property type="entry name" value="LRR_dom_sf"/>
</dbReference>
<dbReference type="Gene3D" id="3.80.10.10">
    <property type="entry name" value="Ribonuclease Inhibitor"/>
    <property type="match status" value="1"/>
</dbReference>
<evidence type="ECO:0000256" key="1">
    <source>
        <dbReference type="SAM" id="MobiDB-lite"/>
    </source>
</evidence>
<dbReference type="Pfam" id="PF00560">
    <property type="entry name" value="LRR_1"/>
    <property type="match status" value="1"/>
</dbReference>
<keyword evidence="2" id="KW-0812">Transmembrane</keyword>
<dbReference type="PANTHER" id="PTHR20878:SF0">
    <property type="entry name" value="LEUCINE-RICH REPEAT-CONTAINING PROTEIN 25"/>
    <property type="match status" value="1"/>
</dbReference>
<keyword evidence="2" id="KW-0472">Membrane</keyword>
<evidence type="ECO:0000313" key="3">
    <source>
        <dbReference type="EMBL" id="CAI5798987.1"/>
    </source>
</evidence>
<proteinExistence type="predicted"/>